<dbReference type="PANTHER" id="PTHR37308:SF1">
    <property type="entry name" value="POLYPRENYL-PHOSPHATE TRANSPORTER"/>
    <property type="match status" value="1"/>
</dbReference>
<protein>
    <submittedName>
        <fullName evidence="2">DUF368 domain-containing protein</fullName>
    </submittedName>
</protein>
<comment type="caution">
    <text evidence="2">The sequence shown here is derived from an EMBL/GenBank/DDBJ whole genome shotgun (WGS) entry which is preliminary data.</text>
</comment>
<dbReference type="RefSeq" id="WP_142443392.1">
    <property type="nucleotide sequence ID" value="NZ_SESI01000002.1"/>
</dbReference>
<name>A0A544QN12_9EURY</name>
<feature type="transmembrane region" description="Helical" evidence="1">
    <location>
        <begin position="253"/>
        <end position="270"/>
    </location>
</feature>
<feature type="transmembrane region" description="Helical" evidence="1">
    <location>
        <begin position="225"/>
        <end position="247"/>
    </location>
</feature>
<organism evidence="2 3">
    <name type="scientific">Halonotius roseus</name>
    <dbReference type="NCBI Taxonomy" id="2511997"/>
    <lineage>
        <taxon>Archaea</taxon>
        <taxon>Methanobacteriati</taxon>
        <taxon>Methanobacteriota</taxon>
        <taxon>Stenosarchaea group</taxon>
        <taxon>Halobacteria</taxon>
        <taxon>Halobacteriales</taxon>
        <taxon>Haloferacaceae</taxon>
        <taxon>Halonotius</taxon>
    </lineage>
</organism>
<dbReference type="OrthoDB" id="313161at2157"/>
<reference evidence="2 3" key="1">
    <citation type="submission" date="2019-02" db="EMBL/GenBank/DDBJ databases">
        <title>Halonotius sp. a new haloqrchaeon isolated from saline water.</title>
        <authorList>
            <person name="Duran-Viseras A."/>
            <person name="Sanchez-Porro C."/>
            <person name="Ventosa A."/>
        </authorList>
    </citation>
    <scope>NUCLEOTIDE SEQUENCE [LARGE SCALE GENOMIC DNA]</scope>
    <source>
        <strain evidence="2 3">F9-27</strain>
    </source>
</reference>
<proteinExistence type="predicted"/>
<gene>
    <name evidence="2" type="ORF">EWF95_07175</name>
</gene>
<keyword evidence="3" id="KW-1185">Reference proteome</keyword>
<keyword evidence="1" id="KW-0472">Membrane</keyword>
<dbReference type="Proteomes" id="UP000315385">
    <property type="component" value="Unassembled WGS sequence"/>
</dbReference>
<dbReference type="Pfam" id="PF04018">
    <property type="entry name" value="VCA0040-like"/>
    <property type="match status" value="1"/>
</dbReference>
<feature type="transmembrane region" description="Helical" evidence="1">
    <location>
        <begin position="78"/>
        <end position="98"/>
    </location>
</feature>
<evidence type="ECO:0000256" key="1">
    <source>
        <dbReference type="SAM" id="Phobius"/>
    </source>
</evidence>
<keyword evidence="1" id="KW-0812">Transmembrane</keyword>
<keyword evidence="1" id="KW-1133">Transmembrane helix</keyword>
<accession>A0A544QN12</accession>
<dbReference type="EMBL" id="SESI01000002">
    <property type="protein sequence ID" value="TQQ80270.1"/>
    <property type="molecule type" value="Genomic_DNA"/>
</dbReference>
<dbReference type="PANTHER" id="PTHR37308">
    <property type="entry name" value="INTEGRAL MEMBRANE PROTEIN"/>
    <property type="match status" value="1"/>
</dbReference>
<feature type="transmembrane region" description="Helical" evidence="1">
    <location>
        <begin position="282"/>
        <end position="306"/>
    </location>
</feature>
<evidence type="ECO:0000313" key="2">
    <source>
        <dbReference type="EMBL" id="TQQ80270.1"/>
    </source>
</evidence>
<feature type="transmembrane region" description="Helical" evidence="1">
    <location>
        <begin position="104"/>
        <end position="125"/>
    </location>
</feature>
<feature type="transmembrane region" description="Helical" evidence="1">
    <location>
        <begin position="137"/>
        <end position="157"/>
    </location>
</feature>
<dbReference type="InterPro" id="IPR007163">
    <property type="entry name" value="VCA0040-like"/>
</dbReference>
<dbReference type="AlphaFoldDB" id="A0A544QN12"/>
<evidence type="ECO:0000313" key="3">
    <source>
        <dbReference type="Proteomes" id="UP000315385"/>
    </source>
</evidence>
<feature type="transmembrane region" description="Helical" evidence="1">
    <location>
        <begin position="163"/>
        <end position="189"/>
    </location>
</feature>
<sequence length="321" mass="32566">MRRIRALGGVYLRGLAMGAADAVPGVSGGTIALITGIYERLIAAITAVDPDRLRRIVRGIRAEDRPDAVAALRELDTAFLAALGGGILTAVVSVLRLVSLLLEIAPVATYGFFFGLIGASAAVLYGEVSLATRGRQLAAIAGVGIAFALSGYAATALGSSLPIIFVAGAVAVTAMVLPGVSGSLLLLMLGQYDYMSTTLSRFTDGLVAAARGNGTDTLTETAPTIAVFLVGGVVGLFTVAHAVRWALTNYREATLAFLVSLIVGALRAPVEQTGIELSEAGRVWTPGAIAVFALVAVAGAAVVVGIDRLAGGISVGDESDG</sequence>